<evidence type="ECO:0000313" key="1">
    <source>
        <dbReference type="EMBL" id="CAB3977540.1"/>
    </source>
</evidence>
<keyword evidence="2" id="KW-1185">Reference proteome</keyword>
<gene>
    <name evidence="1" type="ORF">PACLA_8A048430</name>
</gene>
<evidence type="ECO:0000313" key="2">
    <source>
        <dbReference type="Proteomes" id="UP001152795"/>
    </source>
</evidence>
<organism evidence="1 2">
    <name type="scientific">Paramuricea clavata</name>
    <name type="common">Red gorgonian</name>
    <name type="synonym">Violescent sea-whip</name>
    <dbReference type="NCBI Taxonomy" id="317549"/>
    <lineage>
        <taxon>Eukaryota</taxon>
        <taxon>Metazoa</taxon>
        <taxon>Cnidaria</taxon>
        <taxon>Anthozoa</taxon>
        <taxon>Octocorallia</taxon>
        <taxon>Malacalcyonacea</taxon>
        <taxon>Plexauridae</taxon>
        <taxon>Paramuricea</taxon>
    </lineage>
</organism>
<proteinExistence type="predicted"/>
<dbReference type="AlphaFoldDB" id="A0A6S7FS91"/>
<comment type="caution">
    <text evidence="1">The sequence shown here is derived from an EMBL/GenBank/DDBJ whole genome shotgun (WGS) entry which is preliminary data.</text>
</comment>
<name>A0A6S7FS91_PARCT</name>
<reference evidence="1" key="1">
    <citation type="submission" date="2020-04" db="EMBL/GenBank/DDBJ databases">
        <authorList>
            <person name="Alioto T."/>
            <person name="Alioto T."/>
            <person name="Gomez Garrido J."/>
        </authorList>
    </citation>
    <scope>NUCLEOTIDE SEQUENCE</scope>
    <source>
        <strain evidence="1">A484AB</strain>
    </source>
</reference>
<accession>A0A6S7FS91</accession>
<protein>
    <submittedName>
        <fullName evidence="1">Uncharacterized protein</fullName>
    </submittedName>
</protein>
<dbReference type="EMBL" id="CACRXK020000053">
    <property type="protein sequence ID" value="CAB3977540.1"/>
    <property type="molecule type" value="Genomic_DNA"/>
</dbReference>
<dbReference type="Proteomes" id="UP001152795">
    <property type="component" value="Unassembled WGS sequence"/>
</dbReference>
<sequence>MSETQCAENCVCNKCKEKKEKIKELFEGKACGLAYNDDDDWFNDEDEEFEFTDSNKWFKKAWVDGLKECDEMLNGYQYVAQYEVDAGVKQLKQAMDELEDGENLVKDCDLMNKSLQTQIKKTQI</sequence>